<dbReference type="STRING" id="395961.Cyan7425_1844"/>
<evidence type="ECO:0000256" key="3">
    <source>
        <dbReference type="ARBA" id="ARBA00022605"/>
    </source>
</evidence>
<organism evidence="7">
    <name type="scientific">Cyanothece sp. (strain PCC 7425 / ATCC 29141)</name>
    <dbReference type="NCBI Taxonomy" id="395961"/>
    <lineage>
        <taxon>Bacteria</taxon>
        <taxon>Bacillati</taxon>
        <taxon>Cyanobacteriota</taxon>
        <taxon>Cyanophyceae</taxon>
        <taxon>Gomontiellales</taxon>
        <taxon>Cyanothecaceae</taxon>
        <taxon>Cyanothece</taxon>
    </lineage>
</organism>
<dbReference type="EC" id="3.2.2.9" evidence="2"/>
<dbReference type="GO" id="GO:0019509">
    <property type="term" value="P:L-methionine salvage from methylthioadenosine"/>
    <property type="evidence" value="ECO:0007669"/>
    <property type="project" value="UniProtKB-UniPathway"/>
</dbReference>
<dbReference type="HOGENOM" id="CLU_031248_2_0_3"/>
<keyword evidence="4 7" id="KW-0378">Hydrolase</keyword>
<evidence type="ECO:0000256" key="2">
    <source>
        <dbReference type="ARBA" id="ARBA00011974"/>
    </source>
</evidence>
<protein>
    <recommendedName>
        <fullName evidence="2">adenosylhomocysteine nucleosidase</fullName>
        <ecNumber evidence="2">3.2.2.9</ecNumber>
    </recommendedName>
</protein>
<dbReference type="CDD" id="cd09008">
    <property type="entry name" value="MTAN"/>
    <property type="match status" value="1"/>
</dbReference>
<dbReference type="EMBL" id="CP001344">
    <property type="protein sequence ID" value="ACL44211.1"/>
    <property type="molecule type" value="Genomic_DNA"/>
</dbReference>
<feature type="domain" description="Nucleoside phosphorylase" evidence="6">
    <location>
        <begin position="83"/>
        <end position="299"/>
    </location>
</feature>
<evidence type="ECO:0000313" key="7">
    <source>
        <dbReference type="EMBL" id="ACL44211.1"/>
    </source>
</evidence>
<dbReference type="InterPro" id="IPR000845">
    <property type="entry name" value="Nucleoside_phosphorylase_d"/>
</dbReference>
<name>B8HSA5_CYAP4</name>
<dbReference type="PANTHER" id="PTHR46832">
    <property type="entry name" value="5'-METHYLTHIOADENOSINE/S-ADENOSYLHOMOCYSTEINE NUCLEOSIDASE"/>
    <property type="match status" value="1"/>
</dbReference>
<dbReference type="GO" id="GO:0008930">
    <property type="term" value="F:methylthioadenosine nucleosidase activity"/>
    <property type="evidence" value="ECO:0007669"/>
    <property type="project" value="InterPro"/>
</dbReference>
<accession>B8HSA5</accession>
<evidence type="ECO:0000256" key="1">
    <source>
        <dbReference type="ARBA" id="ARBA00004945"/>
    </source>
</evidence>
<dbReference type="GO" id="GO:0008782">
    <property type="term" value="F:adenosylhomocysteine nucleosidase activity"/>
    <property type="evidence" value="ECO:0007669"/>
    <property type="project" value="UniProtKB-EC"/>
</dbReference>
<dbReference type="InterPro" id="IPR010049">
    <property type="entry name" value="MTA_SAH_Nsdase"/>
</dbReference>
<comment type="pathway">
    <text evidence="1">Amino-acid biosynthesis; L-methionine biosynthesis via salvage pathway; S-methyl-5-thio-alpha-D-ribose 1-phosphate from S-methyl-5'-thioadenosine (hydrolase route): step 1/2.</text>
</comment>
<dbReference type="Pfam" id="PF01048">
    <property type="entry name" value="PNP_UDP_1"/>
    <property type="match status" value="1"/>
</dbReference>
<evidence type="ECO:0000259" key="6">
    <source>
        <dbReference type="Pfam" id="PF01048"/>
    </source>
</evidence>
<proteinExistence type="predicted"/>
<dbReference type="PANTHER" id="PTHR46832:SF1">
    <property type="entry name" value="5'-METHYLTHIOADENOSINE_S-ADENOSYLHOMOCYSTEINE NUCLEOSIDASE"/>
    <property type="match status" value="1"/>
</dbReference>
<dbReference type="NCBIfam" id="NF004079">
    <property type="entry name" value="PRK05584.1"/>
    <property type="match status" value="1"/>
</dbReference>
<dbReference type="eggNOG" id="COG0775">
    <property type="taxonomic scope" value="Bacteria"/>
</dbReference>
<sequence>MQKFIAKGESGRRGKNKIRPFQLNVDSLGHGLALSLACSVALLPIAQLRSAALPVPQASVAKTNLSSIAGAYSVRRISRTGIIGIMGAFDGEVAYLVQQMSAQRQIQFAGKDFYVGRLANQQVVVVLSGVGLINAAHTAQILIDRFRAGAIIMTGSSAPLVNTINVLDSVISTSTQQFSMDFRPLFPLGVVPFLSASTFPADPRLVKLAETAAKTLPQGKTYTGKILSGDQLAPSPATQALLKGVAVESEGAAVGQVCYLNRIPYVVIRTMSNTLNNPGEFEKYQAQAALRSQMIAIGILKLLRP</sequence>
<gene>
    <name evidence="7" type="ordered locus">Cyan7425_1844</name>
</gene>
<dbReference type="SUPFAM" id="SSF53167">
    <property type="entry name" value="Purine and uridine phosphorylases"/>
    <property type="match status" value="1"/>
</dbReference>
<dbReference type="KEGG" id="cyn:Cyan7425_1844"/>
<keyword evidence="5" id="KW-0486">Methionine biosynthesis</keyword>
<dbReference type="OrthoDB" id="9792278at2"/>
<dbReference type="GO" id="GO:0009164">
    <property type="term" value="P:nucleoside catabolic process"/>
    <property type="evidence" value="ECO:0007669"/>
    <property type="project" value="InterPro"/>
</dbReference>
<reference evidence="7" key="1">
    <citation type="submission" date="2009-01" db="EMBL/GenBank/DDBJ databases">
        <title>Complete sequence of chromosome Cyanothece sp. PCC 7425.</title>
        <authorList>
            <consortium name="US DOE Joint Genome Institute"/>
            <person name="Lucas S."/>
            <person name="Copeland A."/>
            <person name="Lapidus A."/>
            <person name="Glavina del Rio T."/>
            <person name="Dalin E."/>
            <person name="Tice H."/>
            <person name="Bruce D."/>
            <person name="Goodwin L."/>
            <person name="Pitluck S."/>
            <person name="Sims D."/>
            <person name="Meineke L."/>
            <person name="Brettin T."/>
            <person name="Detter J.C."/>
            <person name="Han C."/>
            <person name="Larimer F."/>
            <person name="Land M."/>
            <person name="Hauser L."/>
            <person name="Kyrpides N."/>
            <person name="Ovchinnikova G."/>
            <person name="Liberton M."/>
            <person name="Stoeckel J."/>
            <person name="Banerjee A."/>
            <person name="Singh A."/>
            <person name="Page L."/>
            <person name="Sato H."/>
            <person name="Zhao L."/>
            <person name="Sherman L."/>
            <person name="Pakrasi H."/>
            <person name="Richardson P."/>
        </authorList>
    </citation>
    <scope>NUCLEOTIDE SEQUENCE</scope>
    <source>
        <strain evidence="7">PCC 7425</strain>
    </source>
</reference>
<evidence type="ECO:0000256" key="5">
    <source>
        <dbReference type="ARBA" id="ARBA00023167"/>
    </source>
</evidence>
<evidence type="ECO:0000256" key="4">
    <source>
        <dbReference type="ARBA" id="ARBA00022801"/>
    </source>
</evidence>
<dbReference type="GO" id="GO:0019284">
    <property type="term" value="P:L-methionine salvage from S-adenosylmethionine"/>
    <property type="evidence" value="ECO:0007669"/>
    <property type="project" value="TreeGrafter"/>
</dbReference>
<dbReference type="GO" id="GO:0005829">
    <property type="term" value="C:cytosol"/>
    <property type="evidence" value="ECO:0007669"/>
    <property type="project" value="TreeGrafter"/>
</dbReference>
<keyword evidence="7" id="KW-0326">Glycosidase</keyword>
<dbReference type="NCBIfam" id="TIGR01704">
    <property type="entry name" value="MTA_SAH-Nsdase"/>
    <property type="match status" value="1"/>
</dbReference>
<dbReference type="AlphaFoldDB" id="B8HSA5"/>
<dbReference type="InterPro" id="IPR035994">
    <property type="entry name" value="Nucleoside_phosphorylase_sf"/>
</dbReference>
<dbReference type="Gene3D" id="3.40.50.1580">
    <property type="entry name" value="Nucleoside phosphorylase domain"/>
    <property type="match status" value="1"/>
</dbReference>
<keyword evidence="3" id="KW-0028">Amino-acid biosynthesis</keyword>
<dbReference type="UniPathway" id="UPA00904">
    <property type="reaction ID" value="UER00871"/>
</dbReference>